<protein>
    <submittedName>
        <fullName evidence="1">Uncharacterized protein</fullName>
    </submittedName>
</protein>
<name>A0ACC1IA33_9FUNG</name>
<proteinExistence type="predicted"/>
<sequence length="496" mass="52340">MSARYFKCIQGRLVEEFCPDPSICVGSKDTTIFCAVDFSQSSLDAPPSSSQSNSTTAGVNSAVAANASSAGSSAGIPVTEITTTRIVPVTATAISNQHIPLQQTSAISQQLFAARSTGGSSARANPTSSPVYLPASFSSSQWTTYMAPQQHTPMPSLQQQQQKPSLPLSSSPLLPTPTNHSQQHIPAYPLQPAAMPSQQPPHVLPMYQPRPNLPLPPALSYNHQQLLAVTTVITHVYARPITTMHAPVVPVTSVVPATRTVLLAPTALLSPFASSAVAVHHISTIHSTRVPIKLNDQVLTIPSIGPSEPVSTVSDKIMTTTAQPSRIGNVDVEQVLSIVGSVLISQQMELSLLDGDELLEHFSTNSDDWQEQQHDIASEMETDVATTLGASTDAAASAGLELSNSTASVNLVDSQNKFFDAITSMPPYLGYVSLSTPAVCKPGQFVCEAHGLRPGFFACDSVGIALPAVCGANEVCYQQGKSILCDAPGKNPKQQL</sequence>
<reference evidence="1" key="1">
    <citation type="submission" date="2022-07" db="EMBL/GenBank/DDBJ databases">
        <title>Phylogenomic reconstructions and comparative analyses of Kickxellomycotina fungi.</title>
        <authorList>
            <person name="Reynolds N.K."/>
            <person name="Stajich J.E."/>
            <person name="Barry K."/>
            <person name="Grigoriev I.V."/>
            <person name="Crous P."/>
            <person name="Smith M.E."/>
        </authorList>
    </citation>
    <scope>NUCLEOTIDE SEQUENCE</scope>
    <source>
        <strain evidence="1">Benny 63K</strain>
    </source>
</reference>
<dbReference type="Proteomes" id="UP001150581">
    <property type="component" value="Unassembled WGS sequence"/>
</dbReference>
<evidence type="ECO:0000313" key="2">
    <source>
        <dbReference type="Proteomes" id="UP001150581"/>
    </source>
</evidence>
<comment type="caution">
    <text evidence="1">The sequence shown here is derived from an EMBL/GenBank/DDBJ whole genome shotgun (WGS) entry which is preliminary data.</text>
</comment>
<dbReference type="EMBL" id="JANBPG010001260">
    <property type="protein sequence ID" value="KAJ1890879.1"/>
    <property type="molecule type" value="Genomic_DNA"/>
</dbReference>
<keyword evidence="2" id="KW-1185">Reference proteome</keyword>
<gene>
    <name evidence="1" type="ORF">LPJ66_007229</name>
</gene>
<evidence type="ECO:0000313" key="1">
    <source>
        <dbReference type="EMBL" id="KAJ1890879.1"/>
    </source>
</evidence>
<accession>A0ACC1IA33</accession>
<organism evidence="1 2">
    <name type="scientific">Kickxella alabastrina</name>
    <dbReference type="NCBI Taxonomy" id="61397"/>
    <lineage>
        <taxon>Eukaryota</taxon>
        <taxon>Fungi</taxon>
        <taxon>Fungi incertae sedis</taxon>
        <taxon>Zoopagomycota</taxon>
        <taxon>Kickxellomycotina</taxon>
        <taxon>Kickxellomycetes</taxon>
        <taxon>Kickxellales</taxon>
        <taxon>Kickxellaceae</taxon>
        <taxon>Kickxella</taxon>
    </lineage>
</organism>